<keyword evidence="1" id="KW-0472">Membrane</keyword>
<dbReference type="RefSeq" id="WP_378219006.1">
    <property type="nucleotide sequence ID" value="NZ_JBHRTK010000004.1"/>
</dbReference>
<comment type="caution">
    <text evidence="2">The sequence shown here is derived from an EMBL/GenBank/DDBJ whole genome shotgun (WGS) entry which is preliminary data.</text>
</comment>
<dbReference type="EMBL" id="JBHRTK010000004">
    <property type="protein sequence ID" value="MFC3205493.1"/>
    <property type="molecule type" value="Genomic_DNA"/>
</dbReference>
<keyword evidence="3" id="KW-1185">Reference proteome</keyword>
<gene>
    <name evidence="2" type="ORF">ACFOHJ_04655</name>
</gene>
<feature type="transmembrane region" description="Helical" evidence="1">
    <location>
        <begin position="6"/>
        <end position="25"/>
    </location>
</feature>
<sequence>MRATRTFIYGVGVGIVLSFAVVFALNSHAGRSVAGPDDAVIVAQ</sequence>
<dbReference type="Proteomes" id="UP001595583">
    <property type="component" value="Unassembled WGS sequence"/>
</dbReference>
<evidence type="ECO:0000313" key="2">
    <source>
        <dbReference type="EMBL" id="MFC3205493.1"/>
    </source>
</evidence>
<organism evidence="2 3">
    <name type="scientific">Aquamicrobium soli</name>
    <dbReference type="NCBI Taxonomy" id="1811518"/>
    <lineage>
        <taxon>Bacteria</taxon>
        <taxon>Pseudomonadati</taxon>
        <taxon>Pseudomonadota</taxon>
        <taxon>Alphaproteobacteria</taxon>
        <taxon>Hyphomicrobiales</taxon>
        <taxon>Phyllobacteriaceae</taxon>
        <taxon>Aquamicrobium</taxon>
    </lineage>
</organism>
<accession>A0ABV7KAS8</accession>
<evidence type="ECO:0000313" key="3">
    <source>
        <dbReference type="Proteomes" id="UP001595583"/>
    </source>
</evidence>
<keyword evidence="1" id="KW-0812">Transmembrane</keyword>
<proteinExistence type="predicted"/>
<keyword evidence="1" id="KW-1133">Transmembrane helix</keyword>
<name>A0ABV7KAS8_9HYPH</name>
<evidence type="ECO:0000256" key="1">
    <source>
        <dbReference type="SAM" id="Phobius"/>
    </source>
</evidence>
<reference evidence="3" key="1">
    <citation type="journal article" date="2019" name="Int. J. Syst. Evol. Microbiol.">
        <title>The Global Catalogue of Microorganisms (GCM) 10K type strain sequencing project: providing services to taxonomists for standard genome sequencing and annotation.</title>
        <authorList>
            <consortium name="The Broad Institute Genomics Platform"/>
            <consortium name="The Broad Institute Genome Sequencing Center for Infectious Disease"/>
            <person name="Wu L."/>
            <person name="Ma J."/>
        </authorList>
    </citation>
    <scope>NUCLEOTIDE SEQUENCE [LARGE SCALE GENOMIC DNA]</scope>
    <source>
        <strain evidence="3">KCTC 52165</strain>
    </source>
</reference>
<protein>
    <submittedName>
        <fullName evidence="2">Uncharacterized protein</fullName>
    </submittedName>
</protein>